<dbReference type="Proteomes" id="UP001150603">
    <property type="component" value="Unassembled WGS sequence"/>
</dbReference>
<dbReference type="EMBL" id="JANBPW010001138">
    <property type="protein sequence ID" value="KAJ1945946.1"/>
    <property type="molecule type" value="Genomic_DNA"/>
</dbReference>
<comment type="caution">
    <text evidence="1">The sequence shown here is derived from an EMBL/GenBank/DDBJ whole genome shotgun (WGS) entry which is preliminary data.</text>
</comment>
<reference evidence="1" key="1">
    <citation type="submission" date="2022-07" db="EMBL/GenBank/DDBJ databases">
        <title>Phylogenomic reconstructions and comparative analyses of Kickxellomycotina fungi.</title>
        <authorList>
            <person name="Reynolds N.K."/>
            <person name="Stajich J.E."/>
            <person name="Barry K."/>
            <person name="Grigoriev I.V."/>
            <person name="Crous P."/>
            <person name="Smith M.E."/>
        </authorList>
    </citation>
    <scope>NUCLEOTIDE SEQUENCE</scope>
    <source>
        <strain evidence="1">NRRL 5244</strain>
    </source>
</reference>
<gene>
    <name evidence="1" type="ORF">FBU59_002164</name>
</gene>
<proteinExistence type="predicted"/>
<name>A0ACC1JC54_9FUNG</name>
<sequence>MKHQKDMEEHQAAVLNHFKTTPHVPPFPGRPGHHRHDFRCPPGQSPGSLVMPPPPMTCQFSPPAHPPPPSKVGRLQMLGGRWGHGWDHSFIPPPAPPAPLICSLPPPVPTPLNCNMPLPPPPVVNCNMPPLPVPVGECLTNDAAKARRHGLAISNEKQQQTDGASSAERSTSTDPASVQVVHPGVLCDSCGDLVMGVRYKCGNCRDFDLCEKCEAKTTHDASHMFIKIRNPCKVPIRVPMLSQVYEPLKLHINSPRGAAAENVPSMPSTAKEAAAKWDQFLAGVATAAAATKGKLVGEVARASTSAEPAEDKQPEPATAAEAPQVNETTKYAAHFVEDVTIPDGTAVGAGEPFVKIWSVANMSEYEWPQGTMLVHMDGEPTIPGRKKAVAVIVGKRYEQIGVAVDLVAPEKPGKYISKWRLMTPTGQYFGSGLWCSIAVPEDASASPAVDSVPQLAICPAKPEDIGTSPDIDSFPRLAICPAKPEDKGKEVETASEASSAPVSVSASISASETSSSKSVSDIVSVLSSKPASVAASADDEEDAVVVDVVAEPEVAAKTEEAVDERAVPELTKTKSMSVAPSEALSTSESIASLTNTFVQISADLMKEIQRLDSSIKEIQAKQSANENKQPFDITSAPNLSSETPIKSYPTATPPRTFTNVDLLTSPPITFAQTHPLVQPSAPPMIGTSRHASAPDAMSEHSSVREFLASTDRLDRLVGSTRQSDPVSPFYTHSGSPAGGNPFHQSASDNGHDEFEFVNDFTPHFAKHNHHHNH</sequence>
<protein>
    <submittedName>
        <fullName evidence="1">Uncharacterized protein</fullName>
    </submittedName>
</protein>
<evidence type="ECO:0000313" key="2">
    <source>
        <dbReference type="Proteomes" id="UP001150603"/>
    </source>
</evidence>
<accession>A0ACC1JC54</accession>
<organism evidence="1 2">
    <name type="scientific">Linderina macrospora</name>
    <dbReference type="NCBI Taxonomy" id="4868"/>
    <lineage>
        <taxon>Eukaryota</taxon>
        <taxon>Fungi</taxon>
        <taxon>Fungi incertae sedis</taxon>
        <taxon>Zoopagomycota</taxon>
        <taxon>Kickxellomycotina</taxon>
        <taxon>Kickxellomycetes</taxon>
        <taxon>Kickxellales</taxon>
        <taxon>Kickxellaceae</taxon>
        <taxon>Linderina</taxon>
    </lineage>
</organism>
<keyword evidence="2" id="KW-1185">Reference proteome</keyword>
<evidence type="ECO:0000313" key="1">
    <source>
        <dbReference type="EMBL" id="KAJ1945946.1"/>
    </source>
</evidence>